<dbReference type="GO" id="GO:0019563">
    <property type="term" value="P:glycerol catabolic process"/>
    <property type="evidence" value="ECO:0007669"/>
    <property type="project" value="TreeGrafter"/>
</dbReference>
<evidence type="ECO:0000256" key="7">
    <source>
        <dbReference type="ARBA" id="ARBA00023152"/>
    </source>
</evidence>
<dbReference type="CDD" id="cd00311">
    <property type="entry name" value="TIM"/>
    <property type="match status" value="1"/>
</dbReference>
<sequence length="262" mass="26841">MRRRPQTADMTLSLTTPRPLIAGNWKMFGLESSLDEARAVAAAIADKPPGARVAICPPATLLHRMAEAMAGESVLVGGQDCHSAPSGAHTGDISAAMLVDAGARLVILGHSERRAAYGESDALVSAKVEAALAAGLEPIVCFGETCEQRDAGQAETVVTSMARESLPASLAGQAFAVAYEPVWAIGTGRTPTTGDIAHIHAALRTVLVEKFGEQGRAVPILYGGSVKPDNAREILATPEVGGALVGGASLKAADFLAIIAAA</sequence>
<evidence type="ECO:0000256" key="3">
    <source>
        <dbReference type="ARBA" id="ARBA00004939"/>
    </source>
</evidence>
<evidence type="ECO:0000256" key="4">
    <source>
        <dbReference type="ARBA" id="ARBA00007422"/>
    </source>
</evidence>
<keyword evidence="6 9" id="KW-0963">Cytoplasm</keyword>
<evidence type="ECO:0000256" key="8">
    <source>
        <dbReference type="ARBA" id="ARBA00023235"/>
    </source>
</evidence>
<dbReference type="PANTHER" id="PTHR21139:SF42">
    <property type="entry name" value="TRIOSEPHOSPHATE ISOMERASE"/>
    <property type="match status" value="1"/>
</dbReference>
<dbReference type="InterPro" id="IPR013785">
    <property type="entry name" value="Aldolase_TIM"/>
</dbReference>
<evidence type="ECO:0000256" key="9">
    <source>
        <dbReference type="HAMAP-Rule" id="MF_00147"/>
    </source>
</evidence>
<dbReference type="InterPro" id="IPR035990">
    <property type="entry name" value="TIM_sf"/>
</dbReference>
<dbReference type="KEGG" id="cak:Caul_2769"/>
<dbReference type="GO" id="GO:0004807">
    <property type="term" value="F:triose-phosphate isomerase activity"/>
    <property type="evidence" value="ECO:0007669"/>
    <property type="project" value="UniProtKB-UniRule"/>
</dbReference>
<comment type="pathway">
    <text evidence="3">Carbohydrate metabolism; erythritol degradation.</text>
</comment>
<dbReference type="GO" id="GO:0006096">
    <property type="term" value="P:glycolytic process"/>
    <property type="evidence" value="ECO:0007669"/>
    <property type="project" value="UniProtKB-UniRule"/>
</dbReference>
<dbReference type="NCBIfam" id="TIGR00419">
    <property type="entry name" value="tim"/>
    <property type="match status" value="1"/>
</dbReference>
<dbReference type="PROSITE" id="PS00171">
    <property type="entry name" value="TIM_1"/>
    <property type="match status" value="1"/>
</dbReference>
<comment type="subcellular location">
    <subcellularLocation>
        <location evidence="9 10">Cytoplasm</location>
    </subcellularLocation>
</comment>
<dbReference type="EMBL" id="CP000927">
    <property type="protein sequence ID" value="ABZ71896.1"/>
    <property type="molecule type" value="Genomic_DNA"/>
</dbReference>
<evidence type="ECO:0000256" key="6">
    <source>
        <dbReference type="ARBA" id="ARBA00022490"/>
    </source>
</evidence>
<dbReference type="GO" id="GO:0046166">
    <property type="term" value="P:glyceraldehyde-3-phosphate biosynthetic process"/>
    <property type="evidence" value="ECO:0007669"/>
    <property type="project" value="TreeGrafter"/>
</dbReference>
<keyword evidence="8 9" id="KW-0413">Isomerase</keyword>
<dbReference type="UniPathway" id="UPA00138"/>
<dbReference type="eggNOG" id="COG0149">
    <property type="taxonomic scope" value="Bacteria"/>
</dbReference>
<feature type="binding site" evidence="9">
    <location>
        <begin position="246"/>
        <end position="247"/>
    </location>
    <ligand>
        <name>substrate</name>
    </ligand>
</feature>
<accession>B0SYY5</accession>
<evidence type="ECO:0000256" key="2">
    <source>
        <dbReference type="ARBA" id="ARBA00004680"/>
    </source>
</evidence>
<evidence type="ECO:0000256" key="1">
    <source>
        <dbReference type="ARBA" id="ARBA00000148"/>
    </source>
</evidence>
<feature type="binding site" evidence="9">
    <location>
        <position position="186"/>
    </location>
    <ligand>
        <name>substrate</name>
    </ligand>
</feature>
<dbReference type="PANTHER" id="PTHR21139">
    <property type="entry name" value="TRIOSEPHOSPHATE ISOMERASE"/>
    <property type="match status" value="1"/>
</dbReference>
<reference evidence="11" key="1">
    <citation type="submission" date="2008-01" db="EMBL/GenBank/DDBJ databases">
        <title>Complete sequence of chromosome of Caulobacter sp. K31.</title>
        <authorList>
            <consortium name="US DOE Joint Genome Institute"/>
            <person name="Copeland A."/>
            <person name="Lucas S."/>
            <person name="Lapidus A."/>
            <person name="Barry K."/>
            <person name="Glavina del Rio T."/>
            <person name="Dalin E."/>
            <person name="Tice H."/>
            <person name="Pitluck S."/>
            <person name="Bruce D."/>
            <person name="Goodwin L."/>
            <person name="Thompson L.S."/>
            <person name="Brettin T."/>
            <person name="Detter J.C."/>
            <person name="Han C."/>
            <person name="Schmutz J."/>
            <person name="Larimer F."/>
            <person name="Land M."/>
            <person name="Hauser L."/>
            <person name="Kyrpides N."/>
            <person name="Kim E."/>
            <person name="Stephens C."/>
            <person name="Richardson P."/>
        </authorList>
    </citation>
    <scope>NUCLEOTIDE SEQUENCE [LARGE SCALE GENOMIC DNA]</scope>
    <source>
        <strain evidence="11">K31</strain>
    </source>
</reference>
<comment type="similarity">
    <text evidence="4 9 10">Belongs to the triosephosphate isomerase family.</text>
</comment>
<dbReference type="InterPro" id="IPR022896">
    <property type="entry name" value="TrioseP_Isoase_bac/euk"/>
</dbReference>
<comment type="function">
    <text evidence="9">Involved in the gluconeogenesis. Catalyzes stereospecifically the conversion of dihydroxyacetone phosphate (DHAP) to D-glyceraldehyde-3-phosphate (G3P).</text>
</comment>
<dbReference type="STRING" id="366602.Caul_2769"/>
<dbReference type="GO" id="GO:0006094">
    <property type="term" value="P:gluconeogenesis"/>
    <property type="evidence" value="ECO:0007669"/>
    <property type="project" value="UniProtKB-UniRule"/>
</dbReference>
<comment type="pathway">
    <text evidence="2 9 10">Carbohydrate degradation; glycolysis; D-glyceraldehyde 3-phosphate from glycerone phosphate: step 1/1.</text>
</comment>
<dbReference type="InterPro" id="IPR020861">
    <property type="entry name" value="Triosephosphate_isomerase_AS"/>
</dbReference>
<dbReference type="HAMAP" id="MF_00147_B">
    <property type="entry name" value="TIM_B"/>
    <property type="match status" value="1"/>
</dbReference>
<feature type="active site" description="Proton acceptor" evidence="9">
    <location>
        <position position="180"/>
    </location>
</feature>
<evidence type="ECO:0000313" key="11">
    <source>
        <dbReference type="EMBL" id="ABZ71896.1"/>
    </source>
</evidence>
<gene>
    <name evidence="9" type="primary">tpiA</name>
    <name evidence="11" type="ordered locus">Caul_2769</name>
</gene>
<dbReference type="UniPathway" id="UPA00109">
    <property type="reaction ID" value="UER00189"/>
</dbReference>
<keyword evidence="7 9" id="KW-0324">Glycolysis</keyword>
<comment type="pathway">
    <text evidence="9 10">Carbohydrate biosynthesis; gluconeogenesis.</text>
</comment>
<name>B0SYY5_CAUSK</name>
<dbReference type="SUPFAM" id="SSF51351">
    <property type="entry name" value="Triosephosphate isomerase (TIM)"/>
    <property type="match status" value="1"/>
</dbReference>
<comment type="catalytic activity">
    <reaction evidence="1">
        <text>L-erythrulose 1-phosphate = D-erythrulose 4-phosphate</text>
        <dbReference type="Rhea" id="RHEA:49588"/>
        <dbReference type="ChEBI" id="CHEBI:58002"/>
        <dbReference type="ChEBI" id="CHEBI:90796"/>
        <dbReference type="EC" id="5.3.1.33"/>
    </reaction>
</comment>
<dbReference type="EC" id="5.3.1.1" evidence="9 10"/>
<dbReference type="GO" id="GO:0005829">
    <property type="term" value="C:cytosol"/>
    <property type="evidence" value="ECO:0007669"/>
    <property type="project" value="TreeGrafter"/>
</dbReference>
<dbReference type="AlphaFoldDB" id="B0SYY5"/>
<dbReference type="FunFam" id="3.20.20.70:FF:000016">
    <property type="entry name" value="Triosephosphate isomerase"/>
    <property type="match status" value="1"/>
</dbReference>
<evidence type="ECO:0000256" key="5">
    <source>
        <dbReference type="ARBA" id="ARBA00022432"/>
    </source>
</evidence>
<proteinExistence type="inferred from homology"/>
<evidence type="ECO:0000256" key="10">
    <source>
        <dbReference type="RuleBase" id="RU363013"/>
    </source>
</evidence>
<dbReference type="UniPathway" id="UPA01066"/>
<protein>
    <recommendedName>
        <fullName evidence="9 10">Triosephosphate isomerase</fullName>
        <shortName evidence="9">TIM</shortName>
        <shortName evidence="9">TPI</shortName>
        <ecNumber evidence="9 10">5.3.1.1</ecNumber>
    </recommendedName>
    <alternativeName>
        <fullName evidence="9">Triose-phosphate isomerase</fullName>
    </alternativeName>
</protein>
<keyword evidence="5 9" id="KW-0312">Gluconeogenesis</keyword>
<feature type="binding site" evidence="9">
    <location>
        <position position="225"/>
    </location>
    <ligand>
        <name>substrate</name>
    </ligand>
</feature>
<organism evidence="11">
    <name type="scientific">Caulobacter sp. (strain K31)</name>
    <dbReference type="NCBI Taxonomy" id="366602"/>
    <lineage>
        <taxon>Bacteria</taxon>
        <taxon>Pseudomonadati</taxon>
        <taxon>Pseudomonadota</taxon>
        <taxon>Alphaproteobacteria</taxon>
        <taxon>Caulobacterales</taxon>
        <taxon>Caulobacteraceae</taxon>
        <taxon>Caulobacter</taxon>
    </lineage>
</organism>
<dbReference type="HOGENOM" id="CLU_024251_2_1_5"/>
<dbReference type="Gene3D" id="3.20.20.70">
    <property type="entry name" value="Aldolase class I"/>
    <property type="match status" value="1"/>
</dbReference>
<feature type="binding site" evidence="9">
    <location>
        <begin position="24"/>
        <end position="26"/>
    </location>
    <ligand>
        <name>substrate</name>
    </ligand>
</feature>
<dbReference type="Pfam" id="PF00121">
    <property type="entry name" value="TIM"/>
    <property type="match status" value="1"/>
</dbReference>
<dbReference type="PROSITE" id="PS51440">
    <property type="entry name" value="TIM_2"/>
    <property type="match status" value="1"/>
</dbReference>
<comment type="catalytic activity">
    <reaction evidence="9 10">
        <text>D-glyceraldehyde 3-phosphate = dihydroxyacetone phosphate</text>
        <dbReference type="Rhea" id="RHEA:18585"/>
        <dbReference type="ChEBI" id="CHEBI:57642"/>
        <dbReference type="ChEBI" id="CHEBI:59776"/>
        <dbReference type="EC" id="5.3.1.1"/>
    </reaction>
</comment>
<feature type="active site" description="Electrophile" evidence="9">
    <location>
        <position position="110"/>
    </location>
</feature>
<comment type="subunit">
    <text evidence="9 10">Homodimer.</text>
</comment>
<dbReference type="InterPro" id="IPR000652">
    <property type="entry name" value="Triosephosphate_isomerase"/>
</dbReference>